<feature type="region of interest" description="Disordered" evidence="1">
    <location>
        <begin position="29"/>
        <end position="76"/>
    </location>
</feature>
<protein>
    <submittedName>
        <fullName evidence="2">Uncharacterized protein</fullName>
    </submittedName>
</protein>
<evidence type="ECO:0000313" key="3">
    <source>
        <dbReference type="Proteomes" id="UP001177670"/>
    </source>
</evidence>
<evidence type="ECO:0000256" key="1">
    <source>
        <dbReference type="SAM" id="MobiDB-lite"/>
    </source>
</evidence>
<dbReference type="EMBL" id="JAHYIQ010000045">
    <property type="protein sequence ID" value="KAK1118108.1"/>
    <property type="molecule type" value="Genomic_DNA"/>
</dbReference>
<keyword evidence="3" id="KW-1185">Reference proteome</keyword>
<dbReference type="Proteomes" id="UP001177670">
    <property type="component" value="Unassembled WGS sequence"/>
</dbReference>
<accession>A0AA40FFJ3</accession>
<evidence type="ECO:0000313" key="2">
    <source>
        <dbReference type="EMBL" id="KAK1118108.1"/>
    </source>
</evidence>
<organism evidence="2 3">
    <name type="scientific">Melipona bicolor</name>
    <dbReference type="NCBI Taxonomy" id="60889"/>
    <lineage>
        <taxon>Eukaryota</taxon>
        <taxon>Metazoa</taxon>
        <taxon>Ecdysozoa</taxon>
        <taxon>Arthropoda</taxon>
        <taxon>Hexapoda</taxon>
        <taxon>Insecta</taxon>
        <taxon>Pterygota</taxon>
        <taxon>Neoptera</taxon>
        <taxon>Endopterygota</taxon>
        <taxon>Hymenoptera</taxon>
        <taxon>Apocrita</taxon>
        <taxon>Aculeata</taxon>
        <taxon>Apoidea</taxon>
        <taxon>Anthophila</taxon>
        <taxon>Apidae</taxon>
        <taxon>Melipona</taxon>
    </lineage>
</organism>
<proteinExistence type="predicted"/>
<dbReference type="AlphaFoldDB" id="A0AA40FFJ3"/>
<comment type="caution">
    <text evidence="2">The sequence shown here is derived from an EMBL/GenBank/DDBJ whole genome shotgun (WGS) entry which is preliminary data.</text>
</comment>
<feature type="compositionally biased region" description="Basic and acidic residues" evidence="1">
    <location>
        <begin position="38"/>
        <end position="47"/>
    </location>
</feature>
<sequence>MRTLLMIPPVSGLGHRAADRRSALPLSRFFGPRANRLHQPDERERGGRGGGGGGGGRGDGGGKAKARASVRTNSSVNALPPSTVGLLAKLPNQVSRFHASVIIACWKVDGSVRFSLGEVKETEGKLQVELFPEPE</sequence>
<reference evidence="2" key="1">
    <citation type="submission" date="2021-10" db="EMBL/GenBank/DDBJ databases">
        <title>Melipona bicolor Genome sequencing and assembly.</title>
        <authorList>
            <person name="Araujo N.S."/>
            <person name="Arias M.C."/>
        </authorList>
    </citation>
    <scope>NUCLEOTIDE SEQUENCE</scope>
    <source>
        <strain evidence="2">USP_2M_L1-L4_2017</strain>
        <tissue evidence="2">Whole body</tissue>
    </source>
</reference>
<feature type="compositionally biased region" description="Gly residues" evidence="1">
    <location>
        <begin position="48"/>
        <end position="63"/>
    </location>
</feature>
<name>A0AA40FFJ3_9HYME</name>
<gene>
    <name evidence="2" type="ORF">K0M31_015384</name>
</gene>